<dbReference type="AlphaFoldDB" id="A0AAY4DII5"/>
<dbReference type="Pfam" id="PF07894">
    <property type="entry name" value="SACK1"/>
    <property type="match status" value="1"/>
</dbReference>
<dbReference type="FunFam" id="3.30.870.10:FF:000004">
    <property type="entry name" value="protein FAM83H isoform X2"/>
    <property type="match status" value="1"/>
</dbReference>
<accession>A0AAY4DII5</accession>
<dbReference type="GeneTree" id="ENSGT00940000157932"/>
<keyword evidence="3" id="KW-0963">Cytoplasm</keyword>
<feature type="region of interest" description="Disordered" evidence="4">
    <location>
        <begin position="625"/>
        <end position="684"/>
    </location>
</feature>
<reference evidence="6" key="2">
    <citation type="submission" date="2025-08" db="UniProtKB">
        <authorList>
            <consortium name="Ensembl"/>
        </authorList>
    </citation>
    <scope>IDENTIFICATION</scope>
</reference>
<feature type="compositionally biased region" description="Basic and acidic residues" evidence="4">
    <location>
        <begin position="514"/>
        <end position="524"/>
    </location>
</feature>
<evidence type="ECO:0000259" key="5">
    <source>
        <dbReference type="Pfam" id="PF07894"/>
    </source>
</evidence>
<organism evidence="6 7">
    <name type="scientific">Denticeps clupeoides</name>
    <name type="common">denticle herring</name>
    <dbReference type="NCBI Taxonomy" id="299321"/>
    <lineage>
        <taxon>Eukaryota</taxon>
        <taxon>Metazoa</taxon>
        <taxon>Chordata</taxon>
        <taxon>Craniata</taxon>
        <taxon>Vertebrata</taxon>
        <taxon>Euteleostomi</taxon>
        <taxon>Actinopterygii</taxon>
        <taxon>Neopterygii</taxon>
        <taxon>Teleostei</taxon>
        <taxon>Clupei</taxon>
        <taxon>Clupeiformes</taxon>
        <taxon>Denticipitoidei</taxon>
        <taxon>Denticipitidae</taxon>
        <taxon>Denticeps</taxon>
    </lineage>
</organism>
<evidence type="ECO:0000313" key="6">
    <source>
        <dbReference type="Ensembl" id="ENSDCDP00010044101.1"/>
    </source>
</evidence>
<feature type="compositionally biased region" description="Basic and acidic residues" evidence="4">
    <location>
        <begin position="672"/>
        <end position="684"/>
    </location>
</feature>
<gene>
    <name evidence="6" type="primary">FAM83G</name>
</gene>
<feature type="compositionally biased region" description="Polar residues" evidence="4">
    <location>
        <begin position="499"/>
        <end position="508"/>
    </location>
</feature>
<dbReference type="GO" id="GO:0005737">
    <property type="term" value="C:cytoplasm"/>
    <property type="evidence" value="ECO:0007669"/>
    <property type="project" value="UniProtKB-SubCell"/>
</dbReference>
<protein>
    <recommendedName>
        <fullName evidence="5">Scaffolding anchor of CK1 domain-containing protein</fullName>
    </recommendedName>
</protein>
<reference evidence="6" key="3">
    <citation type="submission" date="2025-09" db="UniProtKB">
        <authorList>
            <consortium name="Ensembl"/>
        </authorList>
    </citation>
    <scope>IDENTIFICATION</scope>
</reference>
<evidence type="ECO:0000256" key="2">
    <source>
        <dbReference type="ARBA" id="ARBA00006937"/>
    </source>
</evidence>
<dbReference type="PANTHER" id="PTHR16181:SF29">
    <property type="entry name" value="PROTEIN FAM83A-RELATED"/>
    <property type="match status" value="1"/>
</dbReference>
<feature type="region of interest" description="Disordered" evidence="4">
    <location>
        <begin position="731"/>
        <end position="802"/>
    </location>
</feature>
<sequence length="802" mass="88777">MALSQIQCLDENNVNLRIHESKAEFLYSEEQRSALEALFQDGRDAYRKSTRAHDVRDFLSDRELETLLGNVEVYSPGSDRSRLPFVGEAGETTVPSDYWPDRSDYSLPDLDIGWPDCAAYRGVTRATVYTQPPMDGQPHIKEVVRKTIANAQKVIAVVMDVFTDVDIFKDLLDAGFKRKVAVYIILEATGVPLFLSMCKRAEMHKGHLKNLRVCCTQGTEFITRSSKRVRGSLSQKFMFVDGDKAVSGSYSFTWTASRLDRNLITVLTGQAVDTFDKLFRDLYLTSSSVSLSQISLADEPEPEHIPQVAPVPLPSTELARKLINPKYALVCNSTQKSNGAVTKKNDRSKTDLLPLPKKQKERPEALPIHPGLLLERVNMIHYLPTWPEPDPPSDVIGFINIRDSSKPFQDNFHLPDEQLPEKASLAPPVPKPRTVHLVISNDSEDGTLMVNVIKRQTVGSLSCQNDIVSSAKDSKLCDTSLKTPKILPRALGSDPESEYPSSTSTLSESGEDGAVVREPKKLIEADFSSTGPESSIDGSQAQSSKGYCSTFSTTSDEYFECNETVVDGSGFETIINGHVEDENIARELITTIKTHQGKLQADCQHHKKDLQYIRNADDSELHLTEERVPAQSGQSSSQQPPKGKPTKHCNQSKRNESAELQSMTGHVGTSKVKNDLQTTKDQDSHKVLQKYVVSKEAGTTSQQGGAEDEVLEHEMDDAGSEMRESNCWSDMETEQPQLQPAAEKVANIAAGHQHLSKSSAGQPAGDRKASGQECIPNVQENRDHQTNSNHQKKVKRVSNVFA</sequence>
<reference evidence="6 7" key="1">
    <citation type="submission" date="2020-06" db="EMBL/GenBank/DDBJ databases">
        <authorList>
            <consortium name="Wellcome Sanger Institute Data Sharing"/>
        </authorList>
    </citation>
    <scope>NUCLEOTIDE SEQUENCE [LARGE SCALE GENOMIC DNA]</scope>
</reference>
<dbReference type="InterPro" id="IPR050944">
    <property type="entry name" value="FAM83"/>
</dbReference>
<feature type="region of interest" description="Disordered" evidence="4">
    <location>
        <begin position="336"/>
        <end position="362"/>
    </location>
</feature>
<dbReference type="Gene3D" id="3.30.870.10">
    <property type="entry name" value="Endonuclease Chain A"/>
    <property type="match status" value="1"/>
</dbReference>
<dbReference type="PANTHER" id="PTHR16181">
    <property type="entry name" value="PROTEIN FAM83A-RELATED"/>
    <property type="match status" value="1"/>
</dbReference>
<dbReference type="Proteomes" id="UP000694580">
    <property type="component" value="Chromosome 7"/>
</dbReference>
<dbReference type="GO" id="GO:0019901">
    <property type="term" value="F:protein kinase binding"/>
    <property type="evidence" value="ECO:0007669"/>
    <property type="project" value="TreeGrafter"/>
</dbReference>
<keyword evidence="7" id="KW-1185">Reference proteome</keyword>
<comment type="subcellular location">
    <subcellularLocation>
        <location evidence="1">Cytoplasm</location>
    </subcellularLocation>
</comment>
<name>A0AAY4DII5_9TELE</name>
<evidence type="ECO:0000256" key="4">
    <source>
        <dbReference type="SAM" id="MobiDB-lite"/>
    </source>
</evidence>
<feature type="compositionally biased region" description="Polar residues" evidence="4">
    <location>
        <begin position="527"/>
        <end position="546"/>
    </location>
</feature>
<feature type="region of interest" description="Disordered" evidence="4">
    <location>
        <begin position="486"/>
        <end position="546"/>
    </location>
</feature>
<evidence type="ECO:0000256" key="1">
    <source>
        <dbReference type="ARBA" id="ARBA00004496"/>
    </source>
</evidence>
<evidence type="ECO:0000256" key="3">
    <source>
        <dbReference type="ARBA" id="ARBA00022490"/>
    </source>
</evidence>
<dbReference type="Ensembl" id="ENSDCDT00010054188.1">
    <property type="protein sequence ID" value="ENSDCDP00010044101.1"/>
    <property type="gene ID" value="ENSDCDG00010027357.1"/>
</dbReference>
<dbReference type="GO" id="GO:0007165">
    <property type="term" value="P:signal transduction"/>
    <property type="evidence" value="ECO:0007669"/>
    <property type="project" value="TreeGrafter"/>
</dbReference>
<comment type="similarity">
    <text evidence="2">Belongs to the FAM83 family.</text>
</comment>
<proteinExistence type="inferred from homology"/>
<evidence type="ECO:0000313" key="7">
    <source>
        <dbReference type="Proteomes" id="UP000694580"/>
    </source>
</evidence>
<dbReference type="InterPro" id="IPR012461">
    <property type="entry name" value="SACK1"/>
</dbReference>
<dbReference type="SUPFAM" id="SSF56024">
    <property type="entry name" value="Phospholipase D/nuclease"/>
    <property type="match status" value="1"/>
</dbReference>
<feature type="domain" description="Scaffolding anchor of CK1" evidence="5">
    <location>
        <begin position="17"/>
        <end position="287"/>
    </location>
</feature>
<feature type="compositionally biased region" description="Low complexity" evidence="4">
    <location>
        <begin position="629"/>
        <end position="641"/>
    </location>
</feature>